<dbReference type="Proteomes" id="UP000286402">
    <property type="component" value="Unassembled WGS sequence"/>
</dbReference>
<evidence type="ECO:0000313" key="2">
    <source>
        <dbReference type="Proteomes" id="UP000286402"/>
    </source>
</evidence>
<dbReference type="EMBL" id="MCAQ01000026">
    <property type="protein sequence ID" value="RKF33123.1"/>
    <property type="molecule type" value="Genomic_DNA"/>
</dbReference>
<dbReference type="InterPro" id="IPR034660">
    <property type="entry name" value="DinB/YfiT-like"/>
</dbReference>
<sequence>MERRIFLADRLREVFLNGRWIANTNYQEQLLNTTWEQAIIKINDLNSIAALTYHINYYLEGLLMAFKHGKLEISDKYSFDIPPIRSKADWHALVDRFLKNAGTFADGIAQFEENLFDQPFIDKKYGSYLRNIEGVIEHSYYHLGQISLIKKLILQSE</sequence>
<organism evidence="1 2">
    <name type="scientific">Sphingobacterium siyangense</name>
    <dbReference type="NCBI Taxonomy" id="459529"/>
    <lineage>
        <taxon>Bacteria</taxon>
        <taxon>Pseudomonadati</taxon>
        <taxon>Bacteroidota</taxon>
        <taxon>Sphingobacteriia</taxon>
        <taxon>Sphingobacteriales</taxon>
        <taxon>Sphingobacteriaceae</taxon>
        <taxon>Sphingobacterium</taxon>
    </lineage>
</organism>
<dbReference type="Gene3D" id="1.20.120.450">
    <property type="entry name" value="dinb family like domain"/>
    <property type="match status" value="1"/>
</dbReference>
<gene>
    <name evidence="1" type="ORF">BCY89_12865</name>
</gene>
<dbReference type="AlphaFoldDB" id="A0A420FJN1"/>
<name>A0A420FJN1_9SPHI</name>
<comment type="caution">
    <text evidence="1">The sequence shown here is derived from an EMBL/GenBank/DDBJ whole genome shotgun (WGS) entry which is preliminary data.</text>
</comment>
<evidence type="ECO:0000313" key="1">
    <source>
        <dbReference type="EMBL" id="RKF33123.1"/>
    </source>
</evidence>
<dbReference type="SUPFAM" id="SSF109854">
    <property type="entry name" value="DinB/YfiT-like putative metalloenzymes"/>
    <property type="match status" value="1"/>
</dbReference>
<reference evidence="1 2" key="1">
    <citation type="submission" date="2016-07" db="EMBL/GenBank/DDBJ databases">
        <title>Genome analysis of Sphingobacterium siyangense T12B17.</title>
        <authorList>
            <person name="Xu D."/>
            <person name="Su Y."/>
            <person name="Zheng S."/>
        </authorList>
    </citation>
    <scope>NUCLEOTIDE SEQUENCE [LARGE SCALE GENOMIC DNA]</scope>
    <source>
        <strain evidence="1 2">T12B17</strain>
    </source>
</reference>
<accession>A0A420FJN1</accession>
<keyword evidence="2" id="KW-1185">Reference proteome</keyword>
<dbReference type="RefSeq" id="WP_120335401.1">
    <property type="nucleotide sequence ID" value="NZ_MCAQ01000026.1"/>
</dbReference>
<proteinExistence type="predicted"/>
<protein>
    <submittedName>
        <fullName evidence="1">DUF1572 domain-containing protein</fullName>
    </submittedName>
</protein>